<keyword evidence="3" id="KW-1185">Reference proteome</keyword>
<feature type="chain" id="PRO_5017198151" evidence="1">
    <location>
        <begin position="27"/>
        <end position="60"/>
    </location>
</feature>
<evidence type="ECO:0000313" key="2">
    <source>
        <dbReference type="EMBL" id="RAI79911.1"/>
    </source>
</evidence>
<evidence type="ECO:0000256" key="1">
    <source>
        <dbReference type="SAM" id="SignalP"/>
    </source>
</evidence>
<feature type="signal peptide" evidence="1">
    <location>
        <begin position="1"/>
        <end position="26"/>
    </location>
</feature>
<comment type="caution">
    <text evidence="2">The sequence shown here is derived from an EMBL/GenBank/DDBJ whole genome shotgun (WGS) entry which is preliminary data.</text>
</comment>
<accession>A0A395G781</accession>
<dbReference type="RefSeq" id="WP_099581536.1">
    <property type="nucleotide sequence ID" value="NZ_MJBI02000005.1"/>
</dbReference>
<dbReference type="EMBL" id="MJBI02000005">
    <property type="protein sequence ID" value="RAI79911.1"/>
    <property type="molecule type" value="Genomic_DNA"/>
</dbReference>
<dbReference type="AlphaFoldDB" id="A0A395G781"/>
<organism evidence="2 3">
    <name type="scientific">Macrococcoides goetzii</name>
    <dbReference type="NCBI Taxonomy" id="1891097"/>
    <lineage>
        <taxon>Bacteria</taxon>
        <taxon>Bacillati</taxon>
        <taxon>Bacillota</taxon>
        <taxon>Bacilli</taxon>
        <taxon>Bacillales</taxon>
        <taxon>Staphylococcaceae</taxon>
        <taxon>Macrococcoides</taxon>
    </lineage>
</organism>
<keyword evidence="1" id="KW-0732">Signal</keyword>
<dbReference type="Proteomes" id="UP000229523">
    <property type="component" value="Unassembled WGS sequence"/>
</dbReference>
<name>A0A395G781_9STAP</name>
<sequence length="60" mass="6931">MKLYKVLSTTIIFGAILLTSYLPAHAVESNYYYDGMKPTTKDIAYPILKSYQCYVYEIHS</sequence>
<gene>
    <name evidence="2" type="ORF">BFS35_010675</name>
</gene>
<protein>
    <submittedName>
        <fullName evidence="2">Uncharacterized protein</fullName>
    </submittedName>
</protein>
<proteinExistence type="predicted"/>
<reference evidence="2 3" key="1">
    <citation type="journal article" date="2018" name="Front. Microbiol.">
        <title>Description and Comparative Genomics of Macrococcus caseolyticus subsp. hominis subsp. nov., Macrococcus goetzii sp. nov., Macrococcus epidermidis sp. nov., and Macrococcus bohemicus sp. nov., Novel Macrococci From Human Clinical Material With Virulence Potential and Suspected Uptake of Foreign DNA by Natural Transformation.</title>
        <authorList>
            <person name="Maslanova I."/>
            <person name="Wertheimer Z."/>
            <person name="Sedlacek I."/>
            <person name="Svec P."/>
            <person name="Indrakova A."/>
            <person name="Kovarovic V."/>
            <person name="Schumann P."/>
            <person name="Sproer C."/>
            <person name="Kralova S."/>
            <person name="Sedo O."/>
            <person name="Kristofova L."/>
            <person name="Vrbovska V."/>
            <person name="Fuzik T."/>
            <person name="Petras P."/>
            <person name="Zdrahal Z."/>
            <person name="Ruzickova V."/>
            <person name="Doskar J."/>
            <person name="Pantucek R."/>
        </authorList>
    </citation>
    <scope>NUCLEOTIDE SEQUENCE [LARGE SCALE GENOMIC DNA]</scope>
    <source>
        <strain evidence="2 3">CCM 4927</strain>
    </source>
</reference>
<evidence type="ECO:0000313" key="3">
    <source>
        <dbReference type="Proteomes" id="UP000229523"/>
    </source>
</evidence>